<sequence length="430" mass="48993">MLSSQISSVPPPSISPLLRPSSTTMLRSATTVPRRRVQHQVRTLQFGLWSSYLDPSFEKEFHRRHRNMRRKYMDACHRKLIWNRPNQAIAKQLGFKEFMWSAWSRRDSRSAGRWVNVEELNDTIKAEQRKQNGGIESAEQSAFDRLLNSRDGLYDLFRARSRALRDGLGSSSFWNNSTLSEAAPQTSMGANDSSEYNTNSEPEYDIDPITNKKVFRKPVDSFRGYRAQFQSSIQTDPTREILEESETQSYKPFFAYEPDGKIPNKPDGKIPDTVQEGVKEYEIGVSYEPYFAYKLDGKTPDPVEEGLKEYEASVSYEPYFAYEPDGNIPDSAATSHVASQNDIDPCPVQQGLKDHDDRTSYGPVMYREPDGKLPEEPCPVQEGLKAYDNITSYKPRVTNDPLNNFNPELSKSTGGLHDFCCRMSYGTATT</sequence>
<dbReference type="EMBL" id="KN832870">
    <property type="protein sequence ID" value="KIN08544.1"/>
    <property type="molecule type" value="Genomic_DNA"/>
</dbReference>
<feature type="non-terminal residue" evidence="2">
    <location>
        <position position="430"/>
    </location>
</feature>
<dbReference type="OrthoDB" id="3946750at2759"/>
<dbReference type="STRING" id="913774.A0A0C3DB21"/>
<evidence type="ECO:0000313" key="3">
    <source>
        <dbReference type="Proteomes" id="UP000054321"/>
    </source>
</evidence>
<organism evidence="2 3">
    <name type="scientific">Oidiodendron maius (strain Zn)</name>
    <dbReference type="NCBI Taxonomy" id="913774"/>
    <lineage>
        <taxon>Eukaryota</taxon>
        <taxon>Fungi</taxon>
        <taxon>Dikarya</taxon>
        <taxon>Ascomycota</taxon>
        <taxon>Pezizomycotina</taxon>
        <taxon>Leotiomycetes</taxon>
        <taxon>Leotiomycetes incertae sedis</taxon>
        <taxon>Myxotrichaceae</taxon>
        <taxon>Oidiodendron</taxon>
    </lineage>
</organism>
<reference evidence="2 3" key="1">
    <citation type="submission" date="2014-04" db="EMBL/GenBank/DDBJ databases">
        <authorList>
            <consortium name="DOE Joint Genome Institute"/>
            <person name="Kuo A."/>
            <person name="Martino E."/>
            <person name="Perotto S."/>
            <person name="Kohler A."/>
            <person name="Nagy L.G."/>
            <person name="Floudas D."/>
            <person name="Copeland A."/>
            <person name="Barry K.W."/>
            <person name="Cichocki N."/>
            <person name="Veneault-Fourrey C."/>
            <person name="LaButti K."/>
            <person name="Lindquist E.A."/>
            <person name="Lipzen A."/>
            <person name="Lundell T."/>
            <person name="Morin E."/>
            <person name="Murat C."/>
            <person name="Sun H."/>
            <person name="Tunlid A."/>
            <person name="Henrissat B."/>
            <person name="Grigoriev I.V."/>
            <person name="Hibbett D.S."/>
            <person name="Martin F."/>
            <person name="Nordberg H.P."/>
            <person name="Cantor M.N."/>
            <person name="Hua S.X."/>
        </authorList>
    </citation>
    <scope>NUCLEOTIDE SEQUENCE [LARGE SCALE GENOMIC DNA]</scope>
    <source>
        <strain evidence="2 3">Zn</strain>
    </source>
</reference>
<dbReference type="AlphaFoldDB" id="A0A0C3DB21"/>
<feature type="compositionally biased region" description="Polar residues" evidence="1">
    <location>
        <begin position="183"/>
        <end position="201"/>
    </location>
</feature>
<proteinExistence type="predicted"/>
<evidence type="ECO:0000256" key="1">
    <source>
        <dbReference type="SAM" id="MobiDB-lite"/>
    </source>
</evidence>
<feature type="region of interest" description="Disordered" evidence="1">
    <location>
        <begin position="183"/>
        <end position="205"/>
    </location>
</feature>
<dbReference type="HOGENOM" id="CLU_638679_0_0_1"/>
<keyword evidence="3" id="KW-1185">Reference proteome</keyword>
<evidence type="ECO:0000313" key="2">
    <source>
        <dbReference type="EMBL" id="KIN08544.1"/>
    </source>
</evidence>
<dbReference type="Proteomes" id="UP000054321">
    <property type="component" value="Unassembled WGS sequence"/>
</dbReference>
<gene>
    <name evidence="2" type="ORF">OIDMADRAFT_16677</name>
</gene>
<dbReference type="InParanoid" id="A0A0C3DB21"/>
<accession>A0A0C3DB21</accession>
<reference evidence="3" key="2">
    <citation type="submission" date="2015-01" db="EMBL/GenBank/DDBJ databases">
        <title>Evolutionary Origins and Diversification of the Mycorrhizal Mutualists.</title>
        <authorList>
            <consortium name="DOE Joint Genome Institute"/>
            <consortium name="Mycorrhizal Genomics Consortium"/>
            <person name="Kohler A."/>
            <person name="Kuo A."/>
            <person name="Nagy L.G."/>
            <person name="Floudas D."/>
            <person name="Copeland A."/>
            <person name="Barry K.W."/>
            <person name="Cichocki N."/>
            <person name="Veneault-Fourrey C."/>
            <person name="LaButti K."/>
            <person name="Lindquist E.A."/>
            <person name="Lipzen A."/>
            <person name="Lundell T."/>
            <person name="Morin E."/>
            <person name="Murat C."/>
            <person name="Riley R."/>
            <person name="Ohm R."/>
            <person name="Sun H."/>
            <person name="Tunlid A."/>
            <person name="Henrissat B."/>
            <person name="Grigoriev I.V."/>
            <person name="Hibbett D.S."/>
            <person name="Martin F."/>
        </authorList>
    </citation>
    <scope>NUCLEOTIDE SEQUENCE [LARGE SCALE GENOMIC DNA]</scope>
    <source>
        <strain evidence="3">Zn</strain>
    </source>
</reference>
<protein>
    <submittedName>
        <fullName evidence="2">Uncharacterized protein</fullName>
    </submittedName>
</protein>
<name>A0A0C3DB21_OIDMZ</name>
<feature type="region of interest" description="Disordered" evidence="1">
    <location>
        <begin position="1"/>
        <end position="20"/>
    </location>
</feature>